<dbReference type="GO" id="GO:0005829">
    <property type="term" value="C:cytosol"/>
    <property type="evidence" value="ECO:0007669"/>
    <property type="project" value="TreeGrafter"/>
</dbReference>
<dbReference type="InterPro" id="IPR001867">
    <property type="entry name" value="OmpR/PhoB-type_DNA-bd"/>
</dbReference>
<organism evidence="9 10">
    <name type="scientific">Azospirillum brasilense</name>
    <dbReference type="NCBI Taxonomy" id="192"/>
    <lineage>
        <taxon>Bacteria</taxon>
        <taxon>Pseudomonadati</taxon>
        <taxon>Pseudomonadota</taxon>
        <taxon>Alphaproteobacteria</taxon>
        <taxon>Rhodospirillales</taxon>
        <taxon>Azospirillaceae</taxon>
        <taxon>Azospirillum</taxon>
    </lineage>
</organism>
<dbReference type="KEGG" id="abf:AMK58_00285"/>
<dbReference type="GO" id="GO:0000976">
    <property type="term" value="F:transcription cis-regulatory region binding"/>
    <property type="evidence" value="ECO:0007669"/>
    <property type="project" value="TreeGrafter"/>
</dbReference>
<keyword evidence="11" id="KW-1185">Reference proteome</keyword>
<dbReference type="GO" id="GO:0032993">
    <property type="term" value="C:protein-DNA complex"/>
    <property type="evidence" value="ECO:0007669"/>
    <property type="project" value="TreeGrafter"/>
</dbReference>
<dbReference type="PROSITE" id="PS51755">
    <property type="entry name" value="OMPR_PHOB"/>
    <property type="match status" value="1"/>
</dbReference>
<proteinExistence type="predicted"/>
<dbReference type="SUPFAM" id="SSF52172">
    <property type="entry name" value="CheY-like"/>
    <property type="match status" value="1"/>
</dbReference>
<reference evidence="8 11" key="2">
    <citation type="submission" date="2023-11" db="EMBL/GenBank/DDBJ databases">
        <title>MicrobeMod: A computational toolkit for identifying prokaryotic methylation and restriction-modification with nanopore sequencing.</title>
        <authorList>
            <person name="Crits-Christoph A."/>
            <person name="Kang S.C."/>
            <person name="Lee H."/>
            <person name="Ostrov N."/>
        </authorList>
    </citation>
    <scope>NUCLEOTIDE SEQUENCE [LARGE SCALE GENOMIC DNA]</scope>
    <source>
        <strain evidence="8 11">ATCC 29145</strain>
    </source>
</reference>
<dbReference type="SUPFAM" id="SSF46894">
    <property type="entry name" value="C-terminal effector domain of the bipartite response regulators"/>
    <property type="match status" value="1"/>
</dbReference>
<dbReference type="Gene3D" id="6.10.250.690">
    <property type="match status" value="1"/>
</dbReference>
<dbReference type="SMART" id="SM00448">
    <property type="entry name" value="REC"/>
    <property type="match status" value="1"/>
</dbReference>
<evidence type="ECO:0000256" key="3">
    <source>
        <dbReference type="ARBA" id="ARBA00023125"/>
    </source>
</evidence>
<dbReference type="InterPro" id="IPR011006">
    <property type="entry name" value="CheY-like_superfamily"/>
</dbReference>
<dbReference type="Proteomes" id="UP001277471">
    <property type="component" value="Unassembled WGS sequence"/>
</dbReference>
<dbReference type="CDD" id="cd17574">
    <property type="entry name" value="REC_OmpR"/>
    <property type="match status" value="1"/>
</dbReference>
<keyword evidence="2" id="KW-0902">Two-component regulatory system</keyword>
<dbReference type="PROSITE" id="PS50110">
    <property type="entry name" value="RESPONSE_REGULATORY"/>
    <property type="match status" value="1"/>
</dbReference>
<dbReference type="InterPro" id="IPR036388">
    <property type="entry name" value="WH-like_DNA-bd_sf"/>
</dbReference>
<evidence type="ECO:0000313" key="9">
    <source>
        <dbReference type="EMBL" id="QCO09044.1"/>
    </source>
</evidence>
<accession>A0A0P0EJA7</accession>
<dbReference type="AlphaFoldDB" id="A0A0P0EJA7"/>
<evidence type="ECO:0000256" key="2">
    <source>
        <dbReference type="ARBA" id="ARBA00023012"/>
    </source>
</evidence>
<evidence type="ECO:0000256" key="5">
    <source>
        <dbReference type="PROSITE-ProRule" id="PRU01091"/>
    </source>
</evidence>
<dbReference type="InterPro" id="IPR039420">
    <property type="entry name" value="WalR-like"/>
</dbReference>
<evidence type="ECO:0000313" key="11">
    <source>
        <dbReference type="Proteomes" id="UP001277471"/>
    </source>
</evidence>
<dbReference type="PANTHER" id="PTHR48111">
    <property type="entry name" value="REGULATOR OF RPOS"/>
    <property type="match status" value="1"/>
</dbReference>
<dbReference type="GeneID" id="56449747"/>
<feature type="domain" description="Response regulatory" evidence="6">
    <location>
        <begin position="6"/>
        <end position="121"/>
    </location>
</feature>
<dbReference type="Proteomes" id="UP000298774">
    <property type="component" value="Chromosome"/>
</dbReference>
<keyword evidence="3 5" id="KW-0238">DNA-binding</keyword>
<dbReference type="GO" id="GO:0006355">
    <property type="term" value="P:regulation of DNA-templated transcription"/>
    <property type="evidence" value="ECO:0007669"/>
    <property type="project" value="InterPro"/>
</dbReference>
<dbReference type="SMART" id="SM00862">
    <property type="entry name" value="Trans_reg_C"/>
    <property type="match status" value="1"/>
</dbReference>
<dbReference type="EMBL" id="CP032339">
    <property type="protein sequence ID" value="QCO09044.1"/>
    <property type="molecule type" value="Genomic_DNA"/>
</dbReference>
<dbReference type="GO" id="GO:0000156">
    <property type="term" value="F:phosphorelay response regulator activity"/>
    <property type="evidence" value="ECO:0007669"/>
    <property type="project" value="TreeGrafter"/>
</dbReference>
<dbReference type="InterPro" id="IPR001789">
    <property type="entry name" value="Sig_transdc_resp-reg_receiver"/>
</dbReference>
<dbReference type="Pfam" id="PF00072">
    <property type="entry name" value="Response_reg"/>
    <property type="match status" value="1"/>
</dbReference>
<name>A0A0P0EJA7_AZOBR</name>
<dbReference type="CDD" id="cd00383">
    <property type="entry name" value="trans_reg_C"/>
    <property type="match status" value="1"/>
</dbReference>
<feature type="DNA-binding region" description="OmpR/PhoB-type" evidence="5">
    <location>
        <begin position="129"/>
        <end position="229"/>
    </location>
</feature>
<sequence length="229" mass="25005">MTLAKRILLIDDDTALRQSLAEQLQLLEEFETVEAGDGASALAVVREGGFAAILLDVGLPDMDGRDLCRLLRREGVRCPIIMLTAAASDADTILGLDSGASDYVTKPFRMGVLLARLRAQLRVHEQSEDAVFAIGPYSFRPAGKLLLADGGARKIRLTEKETAILKYLYRAGGAVIGRETLLGEVWGYNAGVTTHTLETHVYRLRQKIERDPSNAEILVTEPGGYRLVP</sequence>
<dbReference type="Gene3D" id="1.10.10.10">
    <property type="entry name" value="Winged helix-like DNA-binding domain superfamily/Winged helix DNA-binding domain"/>
    <property type="match status" value="1"/>
</dbReference>
<keyword evidence="1 4" id="KW-0597">Phosphoprotein</keyword>
<feature type="domain" description="OmpR/PhoB-type" evidence="7">
    <location>
        <begin position="129"/>
        <end position="229"/>
    </location>
</feature>
<dbReference type="InterPro" id="IPR016032">
    <property type="entry name" value="Sig_transdc_resp-reg_C-effctor"/>
</dbReference>
<evidence type="ECO:0000259" key="7">
    <source>
        <dbReference type="PROSITE" id="PS51755"/>
    </source>
</evidence>
<dbReference type="PANTHER" id="PTHR48111:SF40">
    <property type="entry name" value="PHOSPHATE REGULON TRANSCRIPTIONAL REGULATORY PROTEIN PHOB"/>
    <property type="match status" value="1"/>
</dbReference>
<dbReference type="Gene3D" id="3.40.50.2300">
    <property type="match status" value="1"/>
</dbReference>
<reference evidence="9 10" key="1">
    <citation type="submission" date="2018-09" db="EMBL/GenBank/DDBJ databases">
        <title>Whole genome based analysis of evolution and adaptive divergence in Indian and Brazilian strains of Azospirillum brasilense.</title>
        <authorList>
            <person name="Singh C."/>
            <person name="Tripathi A.K."/>
        </authorList>
    </citation>
    <scope>NUCLEOTIDE SEQUENCE [LARGE SCALE GENOMIC DNA]</scope>
    <source>
        <strain evidence="9 10">MTCC4038</strain>
    </source>
</reference>
<protein>
    <submittedName>
        <fullName evidence="9">DNA-binding response regulator</fullName>
    </submittedName>
    <submittedName>
        <fullName evidence="8">Response regulator transcription factor</fullName>
    </submittedName>
</protein>
<evidence type="ECO:0000259" key="6">
    <source>
        <dbReference type="PROSITE" id="PS50110"/>
    </source>
</evidence>
<gene>
    <name evidence="9" type="ORF">D3868_08345</name>
    <name evidence="8" type="ORF">SIM66_15355</name>
</gene>
<evidence type="ECO:0000256" key="4">
    <source>
        <dbReference type="PROSITE-ProRule" id="PRU00169"/>
    </source>
</evidence>
<evidence type="ECO:0000313" key="10">
    <source>
        <dbReference type="Proteomes" id="UP000298774"/>
    </source>
</evidence>
<feature type="modified residue" description="4-aspartylphosphate" evidence="4">
    <location>
        <position position="56"/>
    </location>
</feature>
<evidence type="ECO:0000256" key="1">
    <source>
        <dbReference type="ARBA" id="ARBA00022553"/>
    </source>
</evidence>
<dbReference type="Pfam" id="PF00486">
    <property type="entry name" value="Trans_reg_C"/>
    <property type="match status" value="1"/>
</dbReference>
<dbReference type="RefSeq" id="WP_035670429.1">
    <property type="nucleotide sequence ID" value="NZ_CP012914.1"/>
</dbReference>
<evidence type="ECO:0000313" key="8">
    <source>
        <dbReference type="EMBL" id="MDX5952553.1"/>
    </source>
</evidence>
<dbReference type="EMBL" id="JAWXYC010000004">
    <property type="protein sequence ID" value="MDX5952553.1"/>
    <property type="molecule type" value="Genomic_DNA"/>
</dbReference>